<dbReference type="Proteomes" id="UP000243488">
    <property type="component" value="Chromosome"/>
</dbReference>
<dbReference type="InterPro" id="IPR037523">
    <property type="entry name" value="VOC_core"/>
</dbReference>
<feature type="domain" description="VOC" evidence="3">
    <location>
        <begin position="177"/>
        <end position="302"/>
    </location>
</feature>
<dbReference type="Pfam" id="PF00903">
    <property type="entry name" value="Glyoxalase"/>
    <property type="match status" value="3"/>
</dbReference>
<proteinExistence type="predicted"/>
<organism evidence="4 5">
    <name type="scientific">Halopseudomonas phragmitis</name>
    <dbReference type="NCBI Taxonomy" id="1931241"/>
    <lineage>
        <taxon>Bacteria</taxon>
        <taxon>Pseudomonadati</taxon>
        <taxon>Pseudomonadota</taxon>
        <taxon>Gammaproteobacteria</taxon>
        <taxon>Pseudomonadales</taxon>
        <taxon>Pseudomonadaceae</taxon>
        <taxon>Halopseudomonas</taxon>
    </lineage>
</organism>
<dbReference type="STRING" id="1931241.BVH74_02590"/>
<dbReference type="SUPFAM" id="SSF54593">
    <property type="entry name" value="Glyoxalase/Bleomycin resistance protein/Dihydroxybiphenyl dioxygenase"/>
    <property type="match status" value="4"/>
</dbReference>
<feature type="domain" description="VOC" evidence="3">
    <location>
        <begin position="306"/>
        <end position="427"/>
    </location>
</feature>
<keyword evidence="5" id="KW-1185">Reference proteome</keyword>
<dbReference type="GO" id="GO:0046491">
    <property type="term" value="P:L-methylmalonyl-CoA metabolic process"/>
    <property type="evidence" value="ECO:0007669"/>
    <property type="project" value="TreeGrafter"/>
</dbReference>
<dbReference type="AlphaFoldDB" id="A0A1V0B1A6"/>
<dbReference type="CDD" id="cd06587">
    <property type="entry name" value="VOC"/>
    <property type="match status" value="3"/>
</dbReference>
<gene>
    <name evidence="4" type="ORF">BVH74_02590</name>
</gene>
<dbReference type="PANTHER" id="PTHR43048">
    <property type="entry name" value="METHYLMALONYL-COA EPIMERASE"/>
    <property type="match status" value="1"/>
</dbReference>
<feature type="domain" description="VOC" evidence="3">
    <location>
        <begin position="48"/>
        <end position="170"/>
    </location>
</feature>
<evidence type="ECO:0000313" key="4">
    <source>
        <dbReference type="EMBL" id="AQZ93712.1"/>
    </source>
</evidence>
<protein>
    <recommendedName>
        <fullName evidence="3">VOC domain-containing protein</fullName>
    </recommendedName>
</protein>
<keyword evidence="2" id="KW-0732">Signal</keyword>
<dbReference type="EMBL" id="CP020100">
    <property type="protein sequence ID" value="AQZ93712.1"/>
    <property type="molecule type" value="Genomic_DNA"/>
</dbReference>
<feature type="signal peptide" evidence="2">
    <location>
        <begin position="1"/>
        <end position="30"/>
    </location>
</feature>
<dbReference type="PROSITE" id="PS51819">
    <property type="entry name" value="VOC"/>
    <property type="match status" value="4"/>
</dbReference>
<feature type="chain" id="PRO_5013115479" description="VOC domain-containing protein" evidence="2">
    <location>
        <begin position="31"/>
        <end position="559"/>
    </location>
</feature>
<name>A0A1V0B1A6_9GAMM</name>
<dbReference type="RefSeq" id="WP_080048570.1">
    <property type="nucleotide sequence ID" value="NZ_CP020100.1"/>
</dbReference>
<dbReference type="Gene3D" id="3.10.180.10">
    <property type="entry name" value="2,3-Dihydroxybiphenyl 1,2-Dioxygenase, domain 1"/>
    <property type="match status" value="4"/>
</dbReference>
<evidence type="ECO:0000313" key="5">
    <source>
        <dbReference type="Proteomes" id="UP000243488"/>
    </source>
</evidence>
<dbReference type="InterPro" id="IPR004360">
    <property type="entry name" value="Glyas_Fos-R_dOase_dom"/>
</dbReference>
<reference evidence="4 5" key="1">
    <citation type="submission" date="2017-03" db="EMBL/GenBank/DDBJ databases">
        <title>Complete genome sequence of the novel DNRA strain Pseudomonas sp. S-6-2 isolated from Chinese polluted river sediment. Journal of Biotechnology.</title>
        <authorList>
            <person name="Li J."/>
            <person name="Xiang F."/>
            <person name="Wang L."/>
            <person name="Xi L."/>
            <person name="Liu J."/>
        </authorList>
    </citation>
    <scope>NUCLEOTIDE SEQUENCE [LARGE SCALE GENOMIC DNA]</scope>
    <source>
        <strain evidence="4 5">S-6-2</strain>
    </source>
</reference>
<evidence type="ECO:0000256" key="2">
    <source>
        <dbReference type="SAM" id="SignalP"/>
    </source>
</evidence>
<dbReference type="GO" id="GO:0004493">
    <property type="term" value="F:methylmalonyl-CoA epimerase activity"/>
    <property type="evidence" value="ECO:0007669"/>
    <property type="project" value="TreeGrafter"/>
</dbReference>
<dbReference type="KEGG" id="ppha:BVH74_02590"/>
<accession>A0A1V0B1A6</accession>
<evidence type="ECO:0000256" key="1">
    <source>
        <dbReference type="ARBA" id="ARBA00022723"/>
    </source>
</evidence>
<dbReference type="PROSITE" id="PS51257">
    <property type="entry name" value="PROKAR_LIPOPROTEIN"/>
    <property type="match status" value="1"/>
</dbReference>
<dbReference type="GO" id="GO:0046872">
    <property type="term" value="F:metal ion binding"/>
    <property type="evidence" value="ECO:0007669"/>
    <property type="project" value="UniProtKB-KW"/>
</dbReference>
<dbReference type="InterPro" id="IPR029068">
    <property type="entry name" value="Glyas_Bleomycin-R_OHBP_Dase"/>
</dbReference>
<dbReference type="InterPro" id="IPR051785">
    <property type="entry name" value="MMCE/EMCE_epimerase"/>
</dbReference>
<keyword evidence="1" id="KW-0479">Metal-binding</keyword>
<dbReference type="PANTHER" id="PTHR43048:SF3">
    <property type="entry name" value="METHYLMALONYL-COA EPIMERASE, MITOCHONDRIAL"/>
    <property type="match status" value="1"/>
</dbReference>
<sequence length="559" mass="60167">MRHTGKHLTFLLPAVLLLSACLSGGGSSNRAPSPTPPPNNDPIPTVNYLSAIGIGVSDLDAAVKLYTQGLGMRELKRLQRDNRHEVILESADGRGSLVALMSFTDGIGRNVQQNPGKLVFYARDPNTFAAQFNAAGGRITLPPMPQAAFGGVLVGFGRDQDNNLIEIVGDDSANHSYFGAFGLGVSDLEAARDFYTEVLGLEQSLFLEIPGQYDEYILQSPVPGGSALVLMHWTNDSVRNYSDNPIKLEFASSDPQALAGALERSGMAIERPLAPSAEPGLENQLVGYSSDADGNLLELRQGIRGYLGGAGIGTDDLDAALRFYTEGLGMHEVTRRSRTDRDEVVLESADARGSQLVLMQFTDGEPRSMRRNPGKLVFYVSDPEQTALDLIAAGGLVTLPPSFQPGLNVVVGFGRDPDNNLIELVGSPAAVQSYFGAFGIGVSDLQAARDFYVDTLGLRQVLFLPIPGQYDEYILQGQGGSALVLMHWTNAVPRNYTDNPVKLEWRSMSPDGLISGIEQAGERVVQTPNSDDTRDDEQVAYAKDADGTLLEILPAPWGR</sequence>
<evidence type="ECO:0000259" key="3">
    <source>
        <dbReference type="PROSITE" id="PS51819"/>
    </source>
</evidence>
<feature type="domain" description="VOC" evidence="3">
    <location>
        <begin position="434"/>
        <end position="555"/>
    </location>
</feature>